<feature type="transmembrane region" description="Helical" evidence="7">
    <location>
        <begin position="132"/>
        <end position="154"/>
    </location>
</feature>
<feature type="compositionally biased region" description="Polar residues" evidence="6">
    <location>
        <begin position="701"/>
        <end position="715"/>
    </location>
</feature>
<keyword evidence="9" id="KW-1185">Reference proteome</keyword>
<feature type="region of interest" description="Disordered" evidence="6">
    <location>
        <begin position="585"/>
        <end position="628"/>
    </location>
</feature>
<organism evidence="8 9">
    <name type="scientific">Rhizoclosmatium globosum</name>
    <dbReference type="NCBI Taxonomy" id="329046"/>
    <lineage>
        <taxon>Eukaryota</taxon>
        <taxon>Fungi</taxon>
        <taxon>Fungi incertae sedis</taxon>
        <taxon>Chytridiomycota</taxon>
        <taxon>Chytridiomycota incertae sedis</taxon>
        <taxon>Chytridiomycetes</taxon>
        <taxon>Chytridiales</taxon>
        <taxon>Chytriomycetaceae</taxon>
        <taxon>Rhizoclosmatium</taxon>
    </lineage>
</organism>
<keyword evidence="3 7" id="KW-0812">Transmembrane</keyword>
<dbReference type="InterPro" id="IPR051584">
    <property type="entry name" value="GPCR-associated_LMBR1"/>
</dbReference>
<feature type="transmembrane region" description="Helical" evidence="7">
    <location>
        <begin position="30"/>
        <end position="50"/>
    </location>
</feature>
<dbReference type="GO" id="GO:0016020">
    <property type="term" value="C:membrane"/>
    <property type="evidence" value="ECO:0007669"/>
    <property type="project" value="UniProtKB-SubCell"/>
</dbReference>
<evidence type="ECO:0000313" key="8">
    <source>
        <dbReference type="EMBL" id="ORY32989.1"/>
    </source>
</evidence>
<dbReference type="Proteomes" id="UP000193642">
    <property type="component" value="Unassembled WGS sequence"/>
</dbReference>
<keyword evidence="4 7" id="KW-1133">Transmembrane helix</keyword>
<feature type="transmembrane region" description="Helical" evidence="7">
    <location>
        <begin position="160"/>
        <end position="184"/>
    </location>
</feature>
<name>A0A1Y2BDS2_9FUNG</name>
<dbReference type="PANTHER" id="PTHR21355">
    <property type="entry name" value="G-PROTEIN COUPLED RECEPTOR-ASSOCIATED PROTEIN LMBRD2"/>
    <property type="match status" value="1"/>
</dbReference>
<dbReference type="OrthoDB" id="203099at2759"/>
<reference evidence="8 9" key="1">
    <citation type="submission" date="2016-07" db="EMBL/GenBank/DDBJ databases">
        <title>Pervasive Adenine N6-methylation of Active Genes in Fungi.</title>
        <authorList>
            <consortium name="DOE Joint Genome Institute"/>
            <person name="Mondo S.J."/>
            <person name="Dannebaum R.O."/>
            <person name="Kuo R.C."/>
            <person name="Labutti K."/>
            <person name="Haridas S."/>
            <person name="Kuo A."/>
            <person name="Salamov A."/>
            <person name="Ahrendt S.R."/>
            <person name="Lipzen A."/>
            <person name="Sullivan W."/>
            <person name="Andreopoulos W.B."/>
            <person name="Clum A."/>
            <person name="Lindquist E."/>
            <person name="Daum C."/>
            <person name="Ramamoorthy G.K."/>
            <person name="Gryganskyi A."/>
            <person name="Culley D."/>
            <person name="Magnuson J.K."/>
            <person name="James T.Y."/>
            <person name="O'Malley M.A."/>
            <person name="Stajich J.E."/>
            <person name="Spatafora J.W."/>
            <person name="Visel A."/>
            <person name="Grigoriev I.V."/>
        </authorList>
    </citation>
    <scope>NUCLEOTIDE SEQUENCE [LARGE SCALE GENOMIC DNA]</scope>
    <source>
        <strain evidence="8 9">JEL800</strain>
    </source>
</reference>
<keyword evidence="5 7" id="KW-0472">Membrane</keyword>
<dbReference type="EMBL" id="MCGO01000069">
    <property type="protein sequence ID" value="ORY32989.1"/>
    <property type="molecule type" value="Genomic_DNA"/>
</dbReference>
<accession>A0A1Y2BDS2</accession>
<evidence type="ECO:0000256" key="5">
    <source>
        <dbReference type="ARBA" id="ARBA00023136"/>
    </source>
</evidence>
<evidence type="ECO:0000256" key="4">
    <source>
        <dbReference type="ARBA" id="ARBA00022989"/>
    </source>
</evidence>
<proteinExistence type="inferred from homology"/>
<evidence type="ECO:0000256" key="2">
    <source>
        <dbReference type="ARBA" id="ARBA00010487"/>
    </source>
</evidence>
<dbReference type="AlphaFoldDB" id="A0A1Y2BDS2"/>
<feature type="transmembrane region" description="Helical" evidence="7">
    <location>
        <begin position="491"/>
        <end position="509"/>
    </location>
</feature>
<evidence type="ECO:0000256" key="1">
    <source>
        <dbReference type="ARBA" id="ARBA00004141"/>
    </source>
</evidence>
<feature type="transmembrane region" description="Helical" evidence="7">
    <location>
        <begin position="6"/>
        <end position="23"/>
    </location>
</feature>
<feature type="compositionally biased region" description="Low complexity" evidence="6">
    <location>
        <begin position="614"/>
        <end position="628"/>
    </location>
</feature>
<dbReference type="Pfam" id="PF04791">
    <property type="entry name" value="LMBR1"/>
    <property type="match status" value="1"/>
</dbReference>
<feature type="transmembrane region" description="Helical" evidence="7">
    <location>
        <begin position="393"/>
        <end position="419"/>
    </location>
</feature>
<feature type="transmembrane region" description="Helical" evidence="7">
    <location>
        <begin position="352"/>
        <end position="373"/>
    </location>
</feature>
<comment type="caution">
    <text evidence="8">The sequence shown here is derived from an EMBL/GenBank/DDBJ whole genome shotgun (WGS) entry which is preliminary data.</text>
</comment>
<gene>
    <name evidence="8" type="ORF">BCR33DRAFT_723334</name>
</gene>
<evidence type="ECO:0000256" key="6">
    <source>
        <dbReference type="SAM" id="MobiDB-lite"/>
    </source>
</evidence>
<feature type="transmembrane region" description="Helical" evidence="7">
    <location>
        <begin position="92"/>
        <end position="112"/>
    </location>
</feature>
<comment type="subcellular location">
    <subcellularLocation>
        <location evidence="1">Membrane</location>
        <topology evidence="1">Multi-pass membrane protein</topology>
    </subcellularLocation>
</comment>
<evidence type="ECO:0000313" key="9">
    <source>
        <dbReference type="Proteomes" id="UP000193642"/>
    </source>
</evidence>
<dbReference type="PANTHER" id="PTHR21355:SF0">
    <property type="entry name" value="G-PROTEIN COUPLED RECEPTOR-ASSOCIATED PROTEIN LMBRD2"/>
    <property type="match status" value="1"/>
</dbReference>
<protein>
    <submittedName>
        <fullName evidence="8">LMBR1-domain-containing protein</fullName>
    </submittedName>
</protein>
<evidence type="ECO:0000256" key="3">
    <source>
        <dbReference type="ARBA" id="ARBA00022692"/>
    </source>
</evidence>
<comment type="similarity">
    <text evidence="2">Belongs to the LIMR family.</text>
</comment>
<feature type="region of interest" description="Disordered" evidence="6">
    <location>
        <begin position="701"/>
        <end position="737"/>
    </location>
</feature>
<dbReference type="InterPro" id="IPR006876">
    <property type="entry name" value="LMBR1-like_membr_prot"/>
</dbReference>
<sequence length="737" mass="81214">MILAILLLVVLAVFVAALLVYFGNIKQFSWYSSVFSFVGWFFPFSIVLILPLDLASTLHSRCLADNSDGDLSVCEEPLAFVERDFLWTFWTFVYWTSQLLCWFVIPVMGTYVRSGDFRFSARLVNAVKDNLFYYLLMAVGGIAFLIYMLVAVKFTKEDLIVVLMAAANAWGLLLCTCMLGYGLVEVPRDVWNSALPAQRLKALEMKAPKARETMIDSEAAMYQVARDIASANHKVPDGDPLRVHVELLLKKCPLALDERVQNDIDRRKEVTELTLRDLHAHLKYNQTLVTRHTAQYRFLLEKAWFLGDVVQNQSSKDYIFRSVFFKTSATPTDLEIAKLRVLWFWYVWIKPILIRVFSVIFILASIALIWSESTFQITALPLSIPALLLKNNVVSYASLEFIAISFLVYMCICAYSTLFKINLFDYYVIVPEHCTDEPSMLFMGGYLCRLTFPLCYNFLHMVADDENSVFIEFQGKSIDLAPLLGEGFNDWVPLLVLIVSVITYFDLFGRISGFCCMGRKLVKGRNEEHEADAIEGRSIIAQARSAEERKSGGGFTSSPERLKVGAGAALNTKDLLAKYGRSGTGVGAQGGAGSSSTAPVGAAGRPGSNSNILATSAATPPSSAPASVTSSASAWLKGFGFGATSTSTSSKPVGKYHKLGDEEGEALIEQPVVQPTASVSNNVALKLFAAEPVKPATTRVFGTNSATASPSLSRQATPSPISTPAPPPKKKNMFDDL</sequence>
<evidence type="ECO:0000256" key="7">
    <source>
        <dbReference type="SAM" id="Phobius"/>
    </source>
</evidence>